<evidence type="ECO:0000256" key="1">
    <source>
        <dbReference type="ARBA" id="ARBA00001947"/>
    </source>
</evidence>
<evidence type="ECO:0000256" key="4">
    <source>
        <dbReference type="ARBA" id="ARBA00022833"/>
    </source>
</evidence>
<dbReference type="InterPro" id="IPR001303">
    <property type="entry name" value="Aldolase_II/adducin_N"/>
</dbReference>
<dbReference type="NCBIfam" id="NF006000">
    <property type="entry name" value="PRK08130.1"/>
    <property type="match status" value="1"/>
</dbReference>
<dbReference type="InterPro" id="IPR050013">
    <property type="entry name" value="OtnC"/>
</dbReference>
<dbReference type="GO" id="GO:0016829">
    <property type="term" value="F:lyase activity"/>
    <property type="evidence" value="ECO:0007669"/>
    <property type="project" value="UniProtKB-KW"/>
</dbReference>
<keyword evidence="3" id="KW-0479">Metal-binding</keyword>
<comment type="function">
    <text evidence="7">Catalyzes the decarboxylation of 3-oxo-tetronate 4-phosphate to dihydroxyacetone phosphate (DHAP) and CO(2).</text>
</comment>
<gene>
    <name evidence="13" type="ORF">P2G67_07760</name>
</gene>
<dbReference type="InterPro" id="IPR050197">
    <property type="entry name" value="Aldolase_class_II_sugar_metab"/>
</dbReference>
<reference evidence="13 14" key="1">
    <citation type="submission" date="2023-03" db="EMBL/GenBank/DDBJ databases">
        <title>Fodinicurvata sp. CAU 1616 isolated from sea sendiment.</title>
        <authorList>
            <person name="Kim W."/>
        </authorList>
    </citation>
    <scope>NUCLEOTIDE SEQUENCE [LARGE SCALE GENOMIC DNA]</scope>
    <source>
        <strain evidence="13 14">CAU 1616</strain>
    </source>
</reference>
<evidence type="ECO:0000256" key="10">
    <source>
        <dbReference type="ARBA" id="ARBA00047520"/>
    </source>
</evidence>
<comment type="catalytic activity">
    <reaction evidence="10">
        <text>3-dehydro-4-O-phospho-D-erythronate + H(+) = dihydroxyacetone phosphate + CO2</text>
        <dbReference type="Rhea" id="RHEA:52416"/>
        <dbReference type="ChEBI" id="CHEBI:15378"/>
        <dbReference type="ChEBI" id="CHEBI:16526"/>
        <dbReference type="ChEBI" id="CHEBI:57642"/>
        <dbReference type="ChEBI" id="CHEBI:136593"/>
        <dbReference type="EC" id="4.1.1.104"/>
    </reaction>
</comment>
<keyword evidence="14" id="KW-1185">Reference proteome</keyword>
<dbReference type="NCBIfam" id="NF043034">
    <property type="entry name" value="OxoTetrPhDc"/>
    <property type="match status" value="1"/>
</dbReference>
<evidence type="ECO:0000256" key="9">
    <source>
        <dbReference type="ARBA" id="ARBA00044803"/>
    </source>
</evidence>
<evidence type="ECO:0000256" key="8">
    <source>
        <dbReference type="ARBA" id="ARBA00044772"/>
    </source>
</evidence>
<feature type="domain" description="Class II aldolase/adducin N-terminal" evidence="12">
    <location>
        <begin position="9"/>
        <end position="187"/>
    </location>
</feature>
<evidence type="ECO:0000256" key="6">
    <source>
        <dbReference type="ARBA" id="ARBA00023277"/>
    </source>
</evidence>
<name>A0ABT5YLZ3_9PROT</name>
<keyword evidence="5 13" id="KW-0456">Lyase</keyword>
<dbReference type="Proteomes" id="UP001215503">
    <property type="component" value="Unassembled WGS sequence"/>
</dbReference>
<dbReference type="EC" id="4.1.1.104" evidence="8"/>
<keyword evidence="4" id="KW-0862">Zinc</keyword>
<evidence type="ECO:0000256" key="7">
    <source>
        <dbReference type="ARBA" id="ARBA00044745"/>
    </source>
</evidence>
<dbReference type="EMBL" id="JARHUD010000004">
    <property type="protein sequence ID" value="MDF2095868.1"/>
    <property type="molecule type" value="Genomic_DNA"/>
</dbReference>
<evidence type="ECO:0000256" key="11">
    <source>
        <dbReference type="ARBA" id="ARBA00048603"/>
    </source>
</evidence>
<dbReference type="InterPro" id="IPR036409">
    <property type="entry name" value="Aldolase_II/adducin_N_sf"/>
</dbReference>
<sequence>MSEENRLRERIALHGKSLFERGYGCGSSGNISVRLEDGILVTPTNSSMGRLDPARISRLDWQGNLLAGDKPSKEAFLHLAMYQERPEERAVVHLHATHSVAVSCLAEINPENVLPPITAYYVMRVGKLPLLPYYRPGDKALAEAVRTAAREHRAMLLANHGPVVAGKELDAAVYAAEELEETAKLFLLLRGERTRYLTPEQVGELTAHFPT</sequence>
<evidence type="ECO:0000256" key="5">
    <source>
        <dbReference type="ARBA" id="ARBA00023239"/>
    </source>
</evidence>
<dbReference type="Pfam" id="PF00596">
    <property type="entry name" value="Aldolase_II"/>
    <property type="match status" value="1"/>
</dbReference>
<keyword evidence="6" id="KW-0119">Carbohydrate metabolism</keyword>
<dbReference type="RefSeq" id="WP_275821696.1">
    <property type="nucleotide sequence ID" value="NZ_JARHUD010000004.1"/>
</dbReference>
<dbReference type="SUPFAM" id="SSF53639">
    <property type="entry name" value="AraD/HMP-PK domain-like"/>
    <property type="match status" value="1"/>
</dbReference>
<protein>
    <recommendedName>
        <fullName evidence="9">3-oxo-tetronate 4-phosphate decarboxylase</fullName>
        <ecNumber evidence="8">4.1.1.104</ecNumber>
    </recommendedName>
</protein>
<proteinExistence type="inferred from homology"/>
<accession>A0ABT5YLZ3</accession>
<comment type="catalytic activity">
    <reaction evidence="11">
        <text>3-dehydro-4-O-phospho-L-erythronate + H(+) = dihydroxyacetone phosphate + CO2</text>
        <dbReference type="Rhea" id="RHEA:52404"/>
        <dbReference type="ChEBI" id="CHEBI:15378"/>
        <dbReference type="ChEBI" id="CHEBI:16526"/>
        <dbReference type="ChEBI" id="CHEBI:57642"/>
        <dbReference type="ChEBI" id="CHEBI:136592"/>
        <dbReference type="EC" id="4.1.1.104"/>
    </reaction>
</comment>
<dbReference type="PANTHER" id="PTHR22789">
    <property type="entry name" value="FUCULOSE PHOSPHATE ALDOLASE"/>
    <property type="match status" value="1"/>
</dbReference>
<organism evidence="13 14">
    <name type="scientific">Aquibaculum arenosum</name>
    <dbReference type="NCBI Taxonomy" id="3032591"/>
    <lineage>
        <taxon>Bacteria</taxon>
        <taxon>Pseudomonadati</taxon>
        <taxon>Pseudomonadota</taxon>
        <taxon>Alphaproteobacteria</taxon>
        <taxon>Rhodospirillales</taxon>
        <taxon>Rhodovibrionaceae</taxon>
        <taxon>Aquibaculum</taxon>
    </lineage>
</organism>
<dbReference type="Gene3D" id="3.40.225.10">
    <property type="entry name" value="Class II aldolase/adducin N-terminal domain"/>
    <property type="match status" value="1"/>
</dbReference>
<evidence type="ECO:0000256" key="2">
    <source>
        <dbReference type="ARBA" id="ARBA00010037"/>
    </source>
</evidence>
<comment type="caution">
    <text evidence="13">The sequence shown here is derived from an EMBL/GenBank/DDBJ whole genome shotgun (WGS) entry which is preliminary data.</text>
</comment>
<evidence type="ECO:0000259" key="12">
    <source>
        <dbReference type="SMART" id="SM01007"/>
    </source>
</evidence>
<dbReference type="PANTHER" id="PTHR22789:SF0">
    <property type="entry name" value="3-OXO-TETRONATE 4-PHOSPHATE DECARBOXYLASE-RELATED"/>
    <property type="match status" value="1"/>
</dbReference>
<comment type="cofactor">
    <cofactor evidence="1">
        <name>Zn(2+)</name>
        <dbReference type="ChEBI" id="CHEBI:29105"/>
    </cofactor>
</comment>
<dbReference type="SMART" id="SM01007">
    <property type="entry name" value="Aldolase_II"/>
    <property type="match status" value="1"/>
</dbReference>
<evidence type="ECO:0000313" key="14">
    <source>
        <dbReference type="Proteomes" id="UP001215503"/>
    </source>
</evidence>
<comment type="similarity">
    <text evidence="2">Belongs to the aldolase class II family. AraD/FucA subfamily.</text>
</comment>
<evidence type="ECO:0000313" key="13">
    <source>
        <dbReference type="EMBL" id="MDF2095868.1"/>
    </source>
</evidence>
<evidence type="ECO:0000256" key="3">
    <source>
        <dbReference type="ARBA" id="ARBA00022723"/>
    </source>
</evidence>